<dbReference type="PANTHER" id="PTHR30537:SF72">
    <property type="entry name" value="LYSR FAMILY TRANSCRIPTIONAL REGULATOR"/>
    <property type="match status" value="1"/>
</dbReference>
<evidence type="ECO:0000256" key="5">
    <source>
        <dbReference type="ARBA" id="ARBA00023163"/>
    </source>
</evidence>
<evidence type="ECO:0000259" key="6">
    <source>
        <dbReference type="PROSITE" id="PS50931"/>
    </source>
</evidence>
<dbReference type="EMBL" id="CP002505">
    <property type="protein sequence ID" value="ADW72588.1"/>
    <property type="molecule type" value="Genomic_DNA"/>
</dbReference>
<dbReference type="InterPro" id="IPR005119">
    <property type="entry name" value="LysR_subst-bd"/>
</dbReference>
<keyword evidence="2" id="KW-0678">Repressor</keyword>
<dbReference type="InterPro" id="IPR036390">
    <property type="entry name" value="WH_DNA-bd_sf"/>
</dbReference>
<dbReference type="SUPFAM" id="SSF53850">
    <property type="entry name" value="Periplasmic binding protein-like II"/>
    <property type="match status" value="1"/>
</dbReference>
<dbReference type="KEGG" id="rah:Rahaq_0963"/>
<dbReference type="PANTHER" id="PTHR30537">
    <property type="entry name" value="HTH-TYPE TRANSCRIPTIONAL REGULATOR"/>
    <property type="match status" value="1"/>
</dbReference>
<evidence type="ECO:0000256" key="4">
    <source>
        <dbReference type="ARBA" id="ARBA00023125"/>
    </source>
</evidence>
<dbReference type="eggNOG" id="COG0583">
    <property type="taxonomic scope" value="Bacteria"/>
</dbReference>
<reference evidence="8" key="1">
    <citation type="submission" date="2011-01" db="EMBL/GenBank/DDBJ databases">
        <title>Complete sequence of chromosome of Rahnella sp. Y9602.</title>
        <authorList>
            <consortium name="US DOE Joint Genome Institute"/>
            <person name="Lucas S."/>
            <person name="Copeland A."/>
            <person name="Lapidus A."/>
            <person name="Cheng J.-F."/>
            <person name="Goodwin L."/>
            <person name="Pitluck S."/>
            <person name="Lu M."/>
            <person name="Detter J.C."/>
            <person name="Han C."/>
            <person name="Tapia R."/>
            <person name="Land M."/>
            <person name="Hauser L."/>
            <person name="Kyrpides N."/>
            <person name="Ivanova N."/>
            <person name="Ovchinnikova G."/>
            <person name="Pagani I."/>
            <person name="Sobecky P.A."/>
            <person name="Martinez R.J."/>
            <person name="Woyke T."/>
        </authorList>
    </citation>
    <scope>NUCLEOTIDE SEQUENCE [LARGE SCALE GENOMIC DNA]</scope>
    <source>
        <strain evidence="8">Y9602</strain>
    </source>
</reference>
<keyword evidence="3" id="KW-0805">Transcription regulation</keyword>
<feature type="domain" description="HTH lysR-type" evidence="6">
    <location>
        <begin position="1"/>
        <end position="59"/>
    </location>
</feature>
<dbReference type="FunFam" id="1.10.10.10:FF:000001">
    <property type="entry name" value="LysR family transcriptional regulator"/>
    <property type="match status" value="1"/>
</dbReference>
<dbReference type="InterPro" id="IPR000847">
    <property type="entry name" value="LysR_HTH_N"/>
</dbReference>
<dbReference type="GO" id="GO:0003700">
    <property type="term" value="F:DNA-binding transcription factor activity"/>
    <property type="evidence" value="ECO:0007669"/>
    <property type="project" value="InterPro"/>
</dbReference>
<keyword evidence="4" id="KW-0238">DNA-binding</keyword>
<reference evidence="7 8" key="2">
    <citation type="journal article" date="2012" name="J. Bacteriol.">
        <title>Complete Genome Sequence of Rahnella sp. Strain Y9602, a Gammaproteobacterium Isolate from Metal- and Radionuclide-Contaminated Soil.</title>
        <authorList>
            <person name="Martinez R.J."/>
            <person name="Bruce D."/>
            <person name="Detter C."/>
            <person name="Goodwin L.A."/>
            <person name="Han J."/>
            <person name="Han C.S."/>
            <person name="Held B."/>
            <person name="Land M.L."/>
            <person name="Mikhailova N."/>
            <person name="Nolan M."/>
            <person name="Pennacchio L."/>
            <person name="Pitluck S."/>
            <person name="Tapia R."/>
            <person name="Woyke T."/>
            <person name="Sobecky P.A."/>
        </authorList>
    </citation>
    <scope>NUCLEOTIDE SEQUENCE [LARGE SCALE GENOMIC DNA]</scope>
    <source>
        <strain evidence="7 8">Y9602</strain>
    </source>
</reference>
<accession>A0A0H3F6S9</accession>
<dbReference type="RefSeq" id="WP_013574293.1">
    <property type="nucleotide sequence ID" value="NC_015061.1"/>
</dbReference>
<evidence type="ECO:0000313" key="7">
    <source>
        <dbReference type="EMBL" id="ADW72588.1"/>
    </source>
</evidence>
<dbReference type="InterPro" id="IPR036388">
    <property type="entry name" value="WH-like_DNA-bd_sf"/>
</dbReference>
<protein>
    <submittedName>
        <fullName evidence="7">Transcriptional regulator, LysR family</fullName>
    </submittedName>
</protein>
<dbReference type="HOGENOM" id="CLU_039613_16_3_6"/>
<keyword evidence="5" id="KW-0804">Transcription</keyword>
<dbReference type="AlphaFoldDB" id="A0A0H3F6S9"/>
<dbReference type="SUPFAM" id="SSF46785">
    <property type="entry name" value="Winged helix' DNA-binding domain"/>
    <property type="match status" value="1"/>
</dbReference>
<organism evidence="7 8">
    <name type="scientific">Rahnella sp. (strain Y9602)</name>
    <dbReference type="NCBI Taxonomy" id="2703885"/>
    <lineage>
        <taxon>Bacteria</taxon>
        <taxon>Pseudomonadati</taxon>
        <taxon>Pseudomonadota</taxon>
        <taxon>Gammaproteobacteria</taxon>
        <taxon>Enterobacterales</taxon>
        <taxon>Yersiniaceae</taxon>
        <taxon>Rahnella</taxon>
    </lineage>
</organism>
<evidence type="ECO:0000256" key="1">
    <source>
        <dbReference type="ARBA" id="ARBA00009437"/>
    </source>
</evidence>
<evidence type="ECO:0000313" key="8">
    <source>
        <dbReference type="Proteomes" id="UP000007257"/>
    </source>
</evidence>
<dbReference type="GO" id="GO:0006351">
    <property type="term" value="P:DNA-templated transcription"/>
    <property type="evidence" value="ECO:0007669"/>
    <property type="project" value="TreeGrafter"/>
</dbReference>
<dbReference type="OrthoDB" id="9786526at2"/>
<dbReference type="Pfam" id="PF03466">
    <property type="entry name" value="LysR_substrate"/>
    <property type="match status" value="1"/>
</dbReference>
<dbReference type="InterPro" id="IPR058163">
    <property type="entry name" value="LysR-type_TF_proteobact-type"/>
</dbReference>
<evidence type="ECO:0000256" key="2">
    <source>
        <dbReference type="ARBA" id="ARBA00022491"/>
    </source>
</evidence>
<sequence length="297" mass="33314">MDKLENMRTFVQVVDSGSFSRAAELMDLPKSTVTRQVQALESELGVKLLHRTSRRLSMTEQGEAYYHGAIRLLDQMEILDSNVQAATQAPRGKIRVEMPNAIAYRRVIPALPGFLMHYPDVQVEVSVGNRTADLIAQNIDCVIRIGELHNDALIARSLGVLPMITCAAPAYLQKHGMPEHPQDLILDHTLVQIASPQTGRVFEHQVFKDQQCVTVRGRWQFSVNDSTAALTGAIAGLGVLTTYRFLAQEALDNGALVPLFPEWADEQVPVHIAWPENRHLPSKVRYFIEWVRALFQE</sequence>
<dbReference type="Gene3D" id="3.40.190.290">
    <property type="match status" value="1"/>
</dbReference>
<proteinExistence type="inferred from homology"/>
<dbReference type="Pfam" id="PF00126">
    <property type="entry name" value="HTH_1"/>
    <property type="match status" value="1"/>
</dbReference>
<dbReference type="GeneID" id="95418338"/>
<name>A0A0H3F6S9_RAHSY</name>
<dbReference type="CDD" id="cd08472">
    <property type="entry name" value="PBP2_CrgA_like_3"/>
    <property type="match status" value="1"/>
</dbReference>
<gene>
    <name evidence="7" type="ordered locus">Rahaq_0963</name>
</gene>
<dbReference type="Gene3D" id="1.10.10.10">
    <property type="entry name" value="Winged helix-like DNA-binding domain superfamily/Winged helix DNA-binding domain"/>
    <property type="match status" value="1"/>
</dbReference>
<dbReference type="PROSITE" id="PS50931">
    <property type="entry name" value="HTH_LYSR"/>
    <property type="match status" value="1"/>
</dbReference>
<comment type="similarity">
    <text evidence="1">Belongs to the LysR transcriptional regulatory family.</text>
</comment>
<evidence type="ECO:0000256" key="3">
    <source>
        <dbReference type="ARBA" id="ARBA00023015"/>
    </source>
</evidence>
<dbReference type="GO" id="GO:0043565">
    <property type="term" value="F:sequence-specific DNA binding"/>
    <property type="evidence" value="ECO:0007669"/>
    <property type="project" value="TreeGrafter"/>
</dbReference>
<dbReference type="Proteomes" id="UP000007257">
    <property type="component" value="Chromosome"/>
</dbReference>